<name>A0A7X0Y163_9LIST</name>
<feature type="transmembrane region" description="Helical" evidence="1">
    <location>
        <begin position="12"/>
        <end position="33"/>
    </location>
</feature>
<reference evidence="2 3" key="1">
    <citation type="submission" date="2020-03" db="EMBL/GenBank/DDBJ databases">
        <title>Soil Listeria distribution.</title>
        <authorList>
            <person name="Liao J."/>
            <person name="Wiedmann M."/>
        </authorList>
    </citation>
    <scope>NUCLEOTIDE SEQUENCE [LARGE SCALE GENOMIC DNA]</scope>
    <source>
        <strain evidence="2 3">FSL L7-0741</strain>
    </source>
</reference>
<sequence length="211" mass="24673">MELLSDIRLDTWINLLGTLISAGLAAFVAYIIVSKQNNAQTSLLISQVKYERERDAHNFIVQMKLEKYSLIMSSLVDSMRCYKESYQNIMNYIRSDDSYTPAISLDDLRRKEDELQKNLLDLQKEMNILLTYFPKIKAEWERVLTSYTEMSNIIYDGYTYPGRYQQLVNDTSETALKNSFYALTLDYVSMVEIIEREMQDLMESLEKQAAL</sequence>
<keyword evidence="1" id="KW-0472">Membrane</keyword>
<accession>A0A7X0Y163</accession>
<evidence type="ECO:0000256" key="1">
    <source>
        <dbReference type="SAM" id="Phobius"/>
    </source>
</evidence>
<protein>
    <submittedName>
        <fullName evidence="2">Uncharacterized protein</fullName>
    </submittedName>
</protein>
<evidence type="ECO:0000313" key="2">
    <source>
        <dbReference type="EMBL" id="MBC1935120.1"/>
    </source>
</evidence>
<keyword evidence="1" id="KW-0812">Transmembrane</keyword>
<dbReference type="RefSeq" id="WP_185525331.1">
    <property type="nucleotide sequence ID" value="NZ_JAARWN010000001.1"/>
</dbReference>
<organism evidence="2 3">
    <name type="scientific">Listeria grandensis</name>
    <dbReference type="NCBI Taxonomy" id="1494963"/>
    <lineage>
        <taxon>Bacteria</taxon>
        <taxon>Bacillati</taxon>
        <taxon>Bacillota</taxon>
        <taxon>Bacilli</taxon>
        <taxon>Bacillales</taxon>
        <taxon>Listeriaceae</taxon>
        <taxon>Listeria</taxon>
    </lineage>
</organism>
<proteinExistence type="predicted"/>
<evidence type="ECO:0000313" key="3">
    <source>
        <dbReference type="Proteomes" id="UP000535908"/>
    </source>
</evidence>
<dbReference type="EMBL" id="JAARWN010000001">
    <property type="protein sequence ID" value="MBC1935120.1"/>
    <property type="molecule type" value="Genomic_DNA"/>
</dbReference>
<dbReference type="Proteomes" id="UP000535908">
    <property type="component" value="Unassembled WGS sequence"/>
</dbReference>
<dbReference type="AlphaFoldDB" id="A0A7X0Y163"/>
<gene>
    <name evidence="2" type="ORF">HCA69_01995</name>
</gene>
<keyword evidence="1" id="KW-1133">Transmembrane helix</keyword>
<comment type="caution">
    <text evidence="2">The sequence shown here is derived from an EMBL/GenBank/DDBJ whole genome shotgun (WGS) entry which is preliminary data.</text>
</comment>